<comment type="caution">
    <text evidence="2">The sequence shown here is derived from an EMBL/GenBank/DDBJ whole genome shotgun (WGS) entry which is preliminary data.</text>
</comment>
<dbReference type="GO" id="GO:0005829">
    <property type="term" value="C:cytosol"/>
    <property type="evidence" value="ECO:0007669"/>
    <property type="project" value="TreeGrafter"/>
</dbReference>
<sequence length="235" mass="26278">MNILAIDTSNQVMGVAIWKDSVLKAEHTTNIKRNHSIGLMPAIDHIMKEADIFPKELDRIVVAKGPGSYTGVRIGVSIAKTMAWTLNIPIVSISSLELLAYNGMGHAGYICPFFDARRGLVYTGLFEGKAKELHLIKKEQNIDFKAWLDQVKEVQKPILFLSQDLYIHQKVIEEKLGELALFPSLSIDHLPRPGILAELGEKLPVESTHALTPNYLRLVEAEANWLKEQGKKSNE</sequence>
<dbReference type="AlphaFoldDB" id="A0A317KUX4"/>
<accession>A0A317KUX4</accession>
<protein>
    <submittedName>
        <fullName evidence="2">tRNA (Adenosine(37)-N6)-threonylcarbamoyltransferase complex dimerization subunit type 1 TsaB</fullName>
    </submittedName>
</protein>
<dbReference type="SUPFAM" id="SSF53067">
    <property type="entry name" value="Actin-like ATPase domain"/>
    <property type="match status" value="2"/>
</dbReference>
<dbReference type="InterPro" id="IPR022496">
    <property type="entry name" value="T6A_TsaB"/>
</dbReference>
<reference evidence="2 3" key="1">
    <citation type="submission" date="2018-05" db="EMBL/GenBank/DDBJ databases">
        <title>Genomic analysis of Gracilibacillus dipsosauri DD1 reveals novel features of a salt-tolerant amylase.</title>
        <authorList>
            <person name="Deutch C.E."/>
            <person name="Yang S."/>
        </authorList>
    </citation>
    <scope>NUCLEOTIDE SEQUENCE [LARGE SCALE GENOMIC DNA]</scope>
    <source>
        <strain evidence="2 3">DD1</strain>
    </source>
</reference>
<dbReference type="Gene3D" id="3.30.420.40">
    <property type="match status" value="2"/>
</dbReference>
<keyword evidence="3" id="KW-1185">Reference proteome</keyword>
<dbReference type="OrthoDB" id="9784166at2"/>
<feature type="domain" description="Gcp-like" evidence="1">
    <location>
        <begin position="32"/>
        <end position="182"/>
    </location>
</feature>
<proteinExistence type="predicted"/>
<evidence type="ECO:0000313" key="3">
    <source>
        <dbReference type="Proteomes" id="UP000245624"/>
    </source>
</evidence>
<dbReference type="PANTHER" id="PTHR11735:SF11">
    <property type="entry name" value="TRNA THREONYLCARBAMOYLADENOSINE BIOSYNTHESIS PROTEIN TSAB"/>
    <property type="match status" value="1"/>
</dbReference>
<dbReference type="Pfam" id="PF00814">
    <property type="entry name" value="TsaD"/>
    <property type="match status" value="1"/>
</dbReference>
<dbReference type="GO" id="GO:0016740">
    <property type="term" value="F:transferase activity"/>
    <property type="evidence" value="ECO:0007669"/>
    <property type="project" value="UniProtKB-KW"/>
</dbReference>
<evidence type="ECO:0000313" key="2">
    <source>
        <dbReference type="EMBL" id="PWU66530.1"/>
    </source>
</evidence>
<dbReference type="GO" id="GO:0002949">
    <property type="term" value="P:tRNA threonylcarbamoyladenosine modification"/>
    <property type="evidence" value="ECO:0007669"/>
    <property type="project" value="InterPro"/>
</dbReference>
<dbReference type="RefSeq" id="WP_109985669.1">
    <property type="nucleotide sequence ID" value="NZ_QGTD01000021.1"/>
</dbReference>
<keyword evidence="2" id="KW-0808">Transferase</keyword>
<dbReference type="EMBL" id="QGTD01000021">
    <property type="protein sequence ID" value="PWU66530.1"/>
    <property type="molecule type" value="Genomic_DNA"/>
</dbReference>
<name>A0A317KUX4_9BACI</name>
<dbReference type="Proteomes" id="UP000245624">
    <property type="component" value="Unassembled WGS sequence"/>
</dbReference>
<dbReference type="InterPro" id="IPR000905">
    <property type="entry name" value="Gcp-like_dom"/>
</dbReference>
<dbReference type="PANTHER" id="PTHR11735">
    <property type="entry name" value="TRNA N6-ADENOSINE THREONYLCARBAMOYLTRANSFERASE"/>
    <property type="match status" value="1"/>
</dbReference>
<dbReference type="NCBIfam" id="TIGR03725">
    <property type="entry name" value="T6A_YeaZ"/>
    <property type="match status" value="1"/>
</dbReference>
<organism evidence="2 3">
    <name type="scientific">Gracilibacillus dipsosauri</name>
    <dbReference type="NCBI Taxonomy" id="178340"/>
    <lineage>
        <taxon>Bacteria</taxon>
        <taxon>Bacillati</taxon>
        <taxon>Bacillota</taxon>
        <taxon>Bacilli</taxon>
        <taxon>Bacillales</taxon>
        <taxon>Bacillaceae</taxon>
        <taxon>Gracilibacillus</taxon>
    </lineage>
</organism>
<dbReference type="CDD" id="cd24032">
    <property type="entry name" value="ASKHA_NBD_TsaB"/>
    <property type="match status" value="1"/>
</dbReference>
<gene>
    <name evidence="2" type="primary">tsaB</name>
    <name evidence="2" type="ORF">DLJ74_19065</name>
</gene>
<evidence type="ECO:0000259" key="1">
    <source>
        <dbReference type="Pfam" id="PF00814"/>
    </source>
</evidence>
<dbReference type="InterPro" id="IPR043129">
    <property type="entry name" value="ATPase_NBD"/>
</dbReference>